<sequence length="440" mass="49735">MLPNEIDPYEFKFFIKDILPLSETYRLFRNSKLLKARETVKAISKTNQGLIVLIHKSRETIVYTPENKITYFTKKRKNMAPKNAVPRFLKAKMIDFVILRFGGFYCCLSRWDKDICSFCIVACIGGRATEKALLNPSEILGEVEETPPIAGKGVFKFKDLDFFSDPKACTGPSPEANDSSVSETLSSINDVRVNPIDFSQEKDNLKCAKEDSTPSNVNAVPGEKKGSKNCLIEITSGNTENASSKPYKEVKNDEEGLIDYIVSKITKLVCEDINTGCLQENKGKNKSWKIIEEDEESDCSSKEHGDDVENQGSFCRIRVSDEEQGKRDASSSSKSQIETSRCGNTIRFGVIDDGKLRCVQKSVGLLSMGNFDRLEAFIIGIIDRLKETNIDYIEVCSEIDFFIVKKKSSIYLYIRDLIHKKERRFMERFSEMFGRLGTVA</sequence>
<dbReference type="VEuPathDB" id="MicrosporidiaDB:AEWQ_010060"/>
<accession>M1JKK9</accession>
<dbReference type="EMBL" id="KC513612">
    <property type="protein sequence ID" value="AGE96029.1"/>
    <property type="molecule type" value="Genomic_DNA"/>
</dbReference>
<organism evidence="1">
    <name type="scientific">Encephalitozoon cuniculi</name>
    <name type="common">Microsporidian parasite</name>
    <dbReference type="NCBI Taxonomy" id="6035"/>
    <lineage>
        <taxon>Eukaryota</taxon>
        <taxon>Fungi</taxon>
        <taxon>Fungi incertae sedis</taxon>
        <taxon>Microsporidia</taxon>
        <taxon>Unikaryonidae</taxon>
        <taxon>Encephalitozoon</taxon>
    </lineage>
</organism>
<evidence type="ECO:0000313" key="1">
    <source>
        <dbReference type="EMBL" id="AGE96029.1"/>
    </source>
</evidence>
<reference evidence="1" key="1">
    <citation type="journal article" date="2013" name="Eukaryot. Cell">
        <title>Extremely Reduced Levels of Heterozygosity in the Vertebrate Pathogen Encephalitozoon cuniculi.</title>
        <authorList>
            <person name="Selman M."/>
            <person name="Sak B."/>
            <person name="Kvac M."/>
            <person name="Farinelli L."/>
            <person name="Weiss L.M."/>
            <person name="Corradi N."/>
        </authorList>
    </citation>
    <scope>NUCLEOTIDE SEQUENCE</scope>
</reference>
<dbReference type="AlphaFoldDB" id="M1JKK9"/>
<name>M1JKK9_ENCCN</name>
<protein>
    <submittedName>
        <fullName evidence="1">Uncharacterized protein</fullName>
    </submittedName>
</protein>
<dbReference type="VEuPathDB" id="MicrosporidiaDB:M970_010090"/>
<dbReference type="VEuPathDB" id="MicrosporidiaDB:AEWD_010090"/>
<dbReference type="VEuPathDB" id="MicrosporidiaDB:ECU01_0280"/>
<proteinExistence type="predicted"/>
<dbReference type="VEuPathDB" id="MicrosporidiaDB:AEWR_010090"/>
<gene>
    <name evidence="1" type="ORF">ECU01_0280</name>
</gene>